<dbReference type="Gene3D" id="2.40.50.1020">
    <property type="entry name" value="LytTr DNA-binding domain"/>
    <property type="match status" value="1"/>
</dbReference>
<evidence type="ECO:0000259" key="1">
    <source>
        <dbReference type="PROSITE" id="PS50930"/>
    </source>
</evidence>
<name>A0A840TUI2_9BACT</name>
<feature type="domain" description="HTH LytTR-type" evidence="1">
    <location>
        <begin position="12"/>
        <end position="109"/>
    </location>
</feature>
<evidence type="ECO:0000313" key="2">
    <source>
        <dbReference type="EMBL" id="MBB5286904.1"/>
    </source>
</evidence>
<reference evidence="2 3" key="1">
    <citation type="submission" date="2020-08" db="EMBL/GenBank/DDBJ databases">
        <title>Genomic Encyclopedia of Type Strains, Phase IV (KMG-IV): sequencing the most valuable type-strain genomes for metagenomic binning, comparative biology and taxonomic classification.</title>
        <authorList>
            <person name="Goeker M."/>
        </authorList>
    </citation>
    <scope>NUCLEOTIDE SEQUENCE [LARGE SCALE GENOMIC DNA]</scope>
    <source>
        <strain evidence="2 3">DSM 105074</strain>
    </source>
</reference>
<dbReference type="RefSeq" id="WP_184178481.1">
    <property type="nucleotide sequence ID" value="NZ_JACHGF010000012.1"/>
</dbReference>
<dbReference type="SMART" id="SM00850">
    <property type="entry name" value="LytTR"/>
    <property type="match status" value="1"/>
</dbReference>
<sequence length="118" mass="13595">MYTTLCSQVVYVGSSTYLDPALIVRLEADGNYTRIYLANGKELLIARTLKVVLLRLEPHSAFVRISRHEAVNPRYIRVFRENGALILHDETRLVPSRRRLKTVRESLSAPKYPWLLGK</sequence>
<dbReference type="Pfam" id="PF04397">
    <property type="entry name" value="LytTR"/>
    <property type="match status" value="1"/>
</dbReference>
<gene>
    <name evidence="2" type="ORF">HNQ92_005066</name>
</gene>
<dbReference type="Proteomes" id="UP000557307">
    <property type="component" value="Unassembled WGS sequence"/>
</dbReference>
<evidence type="ECO:0000313" key="3">
    <source>
        <dbReference type="Proteomes" id="UP000557307"/>
    </source>
</evidence>
<comment type="caution">
    <text evidence="2">The sequence shown here is derived from an EMBL/GenBank/DDBJ whole genome shotgun (WGS) entry which is preliminary data.</text>
</comment>
<dbReference type="EMBL" id="JACHGF010000012">
    <property type="protein sequence ID" value="MBB5286904.1"/>
    <property type="molecule type" value="Genomic_DNA"/>
</dbReference>
<organism evidence="2 3">
    <name type="scientific">Rhabdobacter roseus</name>
    <dbReference type="NCBI Taxonomy" id="1655419"/>
    <lineage>
        <taxon>Bacteria</taxon>
        <taxon>Pseudomonadati</taxon>
        <taxon>Bacteroidota</taxon>
        <taxon>Cytophagia</taxon>
        <taxon>Cytophagales</taxon>
        <taxon>Cytophagaceae</taxon>
        <taxon>Rhabdobacter</taxon>
    </lineage>
</organism>
<dbReference type="InterPro" id="IPR007492">
    <property type="entry name" value="LytTR_DNA-bd_dom"/>
</dbReference>
<dbReference type="GO" id="GO:0003677">
    <property type="term" value="F:DNA binding"/>
    <property type="evidence" value="ECO:0007669"/>
    <property type="project" value="UniProtKB-KW"/>
</dbReference>
<keyword evidence="2" id="KW-0238">DNA-binding</keyword>
<dbReference type="AlphaFoldDB" id="A0A840TUI2"/>
<proteinExistence type="predicted"/>
<protein>
    <submittedName>
        <fullName evidence="2">DNA-binding LytR/AlgR family response regulator</fullName>
    </submittedName>
</protein>
<keyword evidence="3" id="KW-1185">Reference proteome</keyword>
<accession>A0A840TUI2</accession>
<dbReference type="PROSITE" id="PS50930">
    <property type="entry name" value="HTH_LYTTR"/>
    <property type="match status" value="1"/>
</dbReference>